<dbReference type="InterPro" id="IPR036390">
    <property type="entry name" value="WH_DNA-bd_sf"/>
</dbReference>
<keyword evidence="8" id="KW-1185">Reference proteome</keyword>
<evidence type="ECO:0000313" key="7">
    <source>
        <dbReference type="EMBL" id="MBC8745932.1"/>
    </source>
</evidence>
<accession>A0ABR7PHS3</accession>
<evidence type="ECO:0000259" key="5">
    <source>
        <dbReference type="PROSITE" id="PS51077"/>
    </source>
</evidence>
<dbReference type="EMBL" id="VZQQ01000003">
    <property type="protein sequence ID" value="MBC8745932.1"/>
    <property type="molecule type" value="Genomic_DNA"/>
</dbReference>
<feature type="domain" description="HTH iclR-type" evidence="5">
    <location>
        <begin position="39"/>
        <end position="101"/>
    </location>
</feature>
<dbReference type="SUPFAM" id="SSF55781">
    <property type="entry name" value="GAF domain-like"/>
    <property type="match status" value="1"/>
</dbReference>
<feature type="region of interest" description="Disordered" evidence="4">
    <location>
        <begin position="1"/>
        <end position="34"/>
    </location>
</feature>
<evidence type="ECO:0000256" key="4">
    <source>
        <dbReference type="SAM" id="MobiDB-lite"/>
    </source>
</evidence>
<dbReference type="PROSITE" id="PS51077">
    <property type="entry name" value="HTH_ICLR"/>
    <property type="match status" value="1"/>
</dbReference>
<dbReference type="RefSeq" id="WP_187633067.1">
    <property type="nucleotide sequence ID" value="NZ_VZQQ01000003.1"/>
</dbReference>
<keyword evidence="3" id="KW-0804">Transcription</keyword>
<evidence type="ECO:0000313" key="8">
    <source>
        <dbReference type="Proteomes" id="UP000736373"/>
    </source>
</evidence>
<evidence type="ECO:0000256" key="3">
    <source>
        <dbReference type="ARBA" id="ARBA00023163"/>
    </source>
</evidence>
<protein>
    <submittedName>
        <fullName evidence="7">Helix-turn-helix domain-containing protein</fullName>
    </submittedName>
</protein>
<dbReference type="InterPro" id="IPR036388">
    <property type="entry name" value="WH-like_DNA-bd_sf"/>
</dbReference>
<dbReference type="PANTHER" id="PTHR30136:SF33">
    <property type="entry name" value="TRANSCRIPTIONAL REGULATORY PROTEIN"/>
    <property type="match status" value="1"/>
</dbReference>
<gene>
    <name evidence="7" type="ORF">F6X42_04605</name>
</gene>
<dbReference type="InterPro" id="IPR005471">
    <property type="entry name" value="Tscrpt_reg_IclR_N"/>
</dbReference>
<comment type="caution">
    <text evidence="7">The sequence shown here is derived from an EMBL/GenBank/DDBJ whole genome shotgun (WGS) entry which is preliminary data.</text>
</comment>
<name>A0ABR7PHS3_9BURK</name>
<dbReference type="Pfam" id="PF01614">
    <property type="entry name" value="IclR_C"/>
    <property type="match status" value="1"/>
</dbReference>
<dbReference type="Gene3D" id="3.30.450.40">
    <property type="match status" value="1"/>
</dbReference>
<sequence>MGHPSFAVRPRGHHSHFKTGDSGPRPPQHAREGDSDTMVLPLARGLAVLAAVGREQLWKGNKEIALLTGLAPPTVSRLLRSLTALGYVQHDAARRKYRLAAAALGLGYGAIADGEIQSVAGEEMRRFAETTDTYVTLGKRDRLDVVVVESFLGGHAMLALDMMPGTRMSLAASVAGAALLAALPEQERAYLQETLARRAGRDWTAQRRRIAEKISQVHHIGFCISPGEWVPELSSASTPILIPGRPPWVLSCIGRTSRIPRVRLEREIGPQLALIAQLLQEKLAVHLGHHALDGS</sequence>
<dbReference type="SUPFAM" id="SSF46785">
    <property type="entry name" value="Winged helix' DNA-binding domain"/>
    <property type="match status" value="1"/>
</dbReference>
<organism evidence="7 8">
    <name type="scientific">Paraburkholderia podalyriae</name>
    <dbReference type="NCBI Taxonomy" id="1938811"/>
    <lineage>
        <taxon>Bacteria</taxon>
        <taxon>Pseudomonadati</taxon>
        <taxon>Pseudomonadota</taxon>
        <taxon>Betaproteobacteria</taxon>
        <taxon>Burkholderiales</taxon>
        <taxon>Burkholderiaceae</taxon>
        <taxon>Paraburkholderia</taxon>
    </lineage>
</organism>
<keyword evidence="1" id="KW-0805">Transcription regulation</keyword>
<evidence type="ECO:0000259" key="6">
    <source>
        <dbReference type="PROSITE" id="PS51078"/>
    </source>
</evidence>
<dbReference type="PROSITE" id="PS51078">
    <property type="entry name" value="ICLR_ED"/>
    <property type="match status" value="1"/>
</dbReference>
<dbReference type="InterPro" id="IPR050707">
    <property type="entry name" value="HTH_MetabolicPath_Reg"/>
</dbReference>
<feature type="domain" description="IclR-ED" evidence="6">
    <location>
        <begin position="102"/>
        <end position="285"/>
    </location>
</feature>
<dbReference type="Pfam" id="PF09339">
    <property type="entry name" value="HTH_IclR"/>
    <property type="match status" value="1"/>
</dbReference>
<keyword evidence="2" id="KW-0238">DNA-binding</keyword>
<reference evidence="7 8" key="1">
    <citation type="submission" date="2019-09" db="EMBL/GenBank/DDBJ databases">
        <title>Paraburkholderia podalyriae sp. nov., A South African Podalyria-associated rhizobium.</title>
        <authorList>
            <person name="Mavima L."/>
            <person name="Beukes C.W."/>
            <person name="Palmer M."/>
            <person name="De Meyer S.E."/>
            <person name="James E.K."/>
            <person name="Maluk M."/>
            <person name="Avontuur J.R."/>
            <person name="Chan W.Y."/>
            <person name="Venter S.N."/>
            <person name="Steenkamp E.T."/>
        </authorList>
    </citation>
    <scope>NUCLEOTIDE SEQUENCE [LARGE SCALE GENOMIC DNA]</scope>
    <source>
        <strain evidence="7 8">WC7.3b</strain>
    </source>
</reference>
<proteinExistence type="predicted"/>
<dbReference type="SMART" id="SM00346">
    <property type="entry name" value="HTH_ICLR"/>
    <property type="match status" value="1"/>
</dbReference>
<evidence type="ECO:0000256" key="1">
    <source>
        <dbReference type="ARBA" id="ARBA00023015"/>
    </source>
</evidence>
<evidence type="ECO:0000256" key="2">
    <source>
        <dbReference type="ARBA" id="ARBA00023125"/>
    </source>
</evidence>
<dbReference type="Proteomes" id="UP000736373">
    <property type="component" value="Unassembled WGS sequence"/>
</dbReference>
<dbReference type="PANTHER" id="PTHR30136">
    <property type="entry name" value="HELIX-TURN-HELIX TRANSCRIPTIONAL REGULATOR, ICLR FAMILY"/>
    <property type="match status" value="1"/>
</dbReference>
<dbReference type="InterPro" id="IPR029016">
    <property type="entry name" value="GAF-like_dom_sf"/>
</dbReference>
<dbReference type="InterPro" id="IPR014757">
    <property type="entry name" value="Tscrpt_reg_IclR_C"/>
</dbReference>
<dbReference type="Gene3D" id="1.10.10.10">
    <property type="entry name" value="Winged helix-like DNA-binding domain superfamily/Winged helix DNA-binding domain"/>
    <property type="match status" value="1"/>
</dbReference>